<protein>
    <recommendedName>
        <fullName evidence="4">Lipoprotein</fullName>
    </recommendedName>
</protein>
<proteinExistence type="predicted"/>
<gene>
    <name evidence="2" type="ORF">SAMN02745775_1011302</name>
</gene>
<dbReference type="EMBL" id="FOSQ01000001">
    <property type="protein sequence ID" value="SFK31047.1"/>
    <property type="molecule type" value="Genomic_DNA"/>
</dbReference>
<feature type="chain" id="PRO_5011653050" description="Lipoprotein" evidence="1">
    <location>
        <begin position="23"/>
        <end position="202"/>
    </location>
</feature>
<sequence>MRHAPFLVLLALTFGLAGCAQQEGEGEAGATTSSPGGRPTLAAMADRLPGTVAGFTRRDTTWHEQTRAGLGVAMDYDGPARSAVATVSVYDRGQPDVPNEIDSAALQAEFTAAVSEAVAMAGTRTSQRIAERDRTDVEVPGQAPMRCATLHGTYGRQEVQTLVCLGPAAGRYLKILVTAPTRQVRPVSPMPFVVGIAQAARG</sequence>
<dbReference type="AlphaFoldDB" id="A0A1I3YGF9"/>
<evidence type="ECO:0000313" key="3">
    <source>
        <dbReference type="Proteomes" id="UP000199473"/>
    </source>
</evidence>
<name>A0A1I3YGF9_9PROT</name>
<evidence type="ECO:0000313" key="2">
    <source>
        <dbReference type="EMBL" id="SFK31047.1"/>
    </source>
</evidence>
<feature type="signal peptide" evidence="1">
    <location>
        <begin position="1"/>
        <end position="22"/>
    </location>
</feature>
<organism evidence="2 3">
    <name type="scientific">Falsiroseomonas stagni DSM 19981</name>
    <dbReference type="NCBI Taxonomy" id="1123062"/>
    <lineage>
        <taxon>Bacteria</taxon>
        <taxon>Pseudomonadati</taxon>
        <taxon>Pseudomonadota</taxon>
        <taxon>Alphaproteobacteria</taxon>
        <taxon>Acetobacterales</taxon>
        <taxon>Roseomonadaceae</taxon>
        <taxon>Falsiroseomonas</taxon>
    </lineage>
</organism>
<evidence type="ECO:0008006" key="4">
    <source>
        <dbReference type="Google" id="ProtNLM"/>
    </source>
</evidence>
<reference evidence="2 3" key="1">
    <citation type="submission" date="2016-10" db="EMBL/GenBank/DDBJ databases">
        <authorList>
            <person name="de Groot N.N."/>
        </authorList>
    </citation>
    <scope>NUCLEOTIDE SEQUENCE [LARGE SCALE GENOMIC DNA]</scope>
    <source>
        <strain evidence="2 3">DSM 19981</strain>
    </source>
</reference>
<dbReference type="PROSITE" id="PS51257">
    <property type="entry name" value="PROKAR_LIPOPROTEIN"/>
    <property type="match status" value="1"/>
</dbReference>
<dbReference type="RefSeq" id="WP_092957043.1">
    <property type="nucleotide sequence ID" value="NZ_FOSQ01000001.1"/>
</dbReference>
<accession>A0A1I3YGF9</accession>
<dbReference type="OrthoDB" id="7271208at2"/>
<keyword evidence="3" id="KW-1185">Reference proteome</keyword>
<keyword evidence="1" id="KW-0732">Signal</keyword>
<dbReference type="Proteomes" id="UP000199473">
    <property type="component" value="Unassembled WGS sequence"/>
</dbReference>
<evidence type="ECO:0000256" key="1">
    <source>
        <dbReference type="SAM" id="SignalP"/>
    </source>
</evidence>
<dbReference type="STRING" id="1123062.SAMN02745775_1011302"/>